<dbReference type="Proteomes" id="UP000286701">
    <property type="component" value="Unassembled WGS sequence"/>
</dbReference>
<keyword evidence="6" id="KW-1185">Reference proteome</keyword>
<feature type="signal peptide" evidence="4">
    <location>
        <begin position="1"/>
        <end position="22"/>
    </location>
</feature>
<keyword evidence="1" id="KW-0677">Repeat</keyword>
<keyword evidence="2 3" id="KW-0802">TPR repeat</keyword>
<dbReference type="RefSeq" id="WP_128532956.1">
    <property type="nucleotide sequence ID" value="NZ_SBIW01000002.1"/>
</dbReference>
<evidence type="ECO:0000256" key="4">
    <source>
        <dbReference type="SAM" id="SignalP"/>
    </source>
</evidence>
<organism evidence="5 6">
    <name type="scientific">Mucilaginibacter gilvus</name>
    <dbReference type="NCBI Taxonomy" id="2305909"/>
    <lineage>
        <taxon>Bacteria</taxon>
        <taxon>Pseudomonadati</taxon>
        <taxon>Bacteroidota</taxon>
        <taxon>Sphingobacteriia</taxon>
        <taxon>Sphingobacteriales</taxon>
        <taxon>Sphingobacteriaceae</taxon>
        <taxon>Mucilaginibacter</taxon>
    </lineage>
</organism>
<gene>
    <name evidence="5" type="ORF">EPL05_05680</name>
</gene>
<feature type="repeat" description="TPR" evidence="3">
    <location>
        <begin position="28"/>
        <end position="61"/>
    </location>
</feature>
<dbReference type="Pfam" id="PF13432">
    <property type="entry name" value="TPR_16"/>
    <property type="match status" value="1"/>
</dbReference>
<protein>
    <submittedName>
        <fullName evidence="5">Tetratricopeptide repeat protein</fullName>
    </submittedName>
</protein>
<dbReference type="InterPro" id="IPR011990">
    <property type="entry name" value="TPR-like_helical_dom_sf"/>
</dbReference>
<dbReference type="SMART" id="SM00028">
    <property type="entry name" value="TPR"/>
    <property type="match status" value="4"/>
</dbReference>
<dbReference type="Pfam" id="PF13181">
    <property type="entry name" value="TPR_8"/>
    <property type="match status" value="1"/>
</dbReference>
<dbReference type="PANTHER" id="PTHR44943">
    <property type="entry name" value="CELLULOSE SYNTHASE OPERON PROTEIN C"/>
    <property type="match status" value="1"/>
</dbReference>
<evidence type="ECO:0000256" key="3">
    <source>
        <dbReference type="PROSITE-ProRule" id="PRU00339"/>
    </source>
</evidence>
<dbReference type="OrthoDB" id="9771112at2"/>
<evidence type="ECO:0000313" key="5">
    <source>
        <dbReference type="EMBL" id="RWY55861.1"/>
    </source>
</evidence>
<dbReference type="InterPro" id="IPR019734">
    <property type="entry name" value="TPR_rpt"/>
</dbReference>
<dbReference type="AlphaFoldDB" id="A0A444MTA9"/>
<dbReference type="PANTHER" id="PTHR44943:SF4">
    <property type="entry name" value="TPR REPEAT-CONTAINING PROTEIN MJ0798"/>
    <property type="match status" value="1"/>
</dbReference>
<sequence length="340" mass="38100">MKPLYKTLLLLAFVAISVTAYSQDRDKVKQLIKQGVALNDEGKYDDAIAKYAEALKIEPGSYNANYETAYTLQAKGKPLDAIPYLEAAIKINPESGDGYNMIGNIYDDNKQPDKALEYYKRGIAAAPDYQRLYYNIAVTYYGQKQYTDAEANAITAIKLDPKHASSQRIFAMATNRQNKLGASLLGWCSFLLMEPQTKRSPEALAYVKAIINNGVKKTGEKSVSITINEKDLSTGNLLMPMAVVNATSDKKELSATDSLTLQLTELFKVSHNIADDKDHPFVAKYFTNFFETLSASSNMPAFTRYISLSGYQEENLAWFKEHDKDLAAFDDWLKATKREF</sequence>
<name>A0A444MTA9_9SPHI</name>
<evidence type="ECO:0000256" key="1">
    <source>
        <dbReference type="ARBA" id="ARBA00022737"/>
    </source>
</evidence>
<evidence type="ECO:0000256" key="2">
    <source>
        <dbReference type="ARBA" id="ARBA00022803"/>
    </source>
</evidence>
<dbReference type="InterPro" id="IPR051685">
    <property type="entry name" value="Ycf3/AcsC/BcsC/TPR_MFPF"/>
</dbReference>
<reference evidence="5 6" key="1">
    <citation type="submission" date="2019-01" db="EMBL/GenBank/DDBJ databases">
        <title>Mucilaginibacter antarcticum sp. nov., isolated from antarctic soil.</title>
        <authorList>
            <person name="Yan Y.-Q."/>
            <person name="Du Z.-J."/>
        </authorList>
    </citation>
    <scope>NUCLEOTIDE SEQUENCE [LARGE SCALE GENOMIC DNA]</scope>
    <source>
        <strain evidence="5 6">F01003</strain>
    </source>
</reference>
<evidence type="ECO:0000313" key="6">
    <source>
        <dbReference type="Proteomes" id="UP000286701"/>
    </source>
</evidence>
<keyword evidence="4" id="KW-0732">Signal</keyword>
<dbReference type="PROSITE" id="PS50005">
    <property type="entry name" value="TPR"/>
    <property type="match status" value="3"/>
</dbReference>
<dbReference type="EMBL" id="SBIW01000002">
    <property type="protein sequence ID" value="RWY55861.1"/>
    <property type="molecule type" value="Genomic_DNA"/>
</dbReference>
<feature type="chain" id="PRO_5019324097" evidence="4">
    <location>
        <begin position="23"/>
        <end position="340"/>
    </location>
</feature>
<feature type="repeat" description="TPR" evidence="3">
    <location>
        <begin position="130"/>
        <end position="163"/>
    </location>
</feature>
<feature type="repeat" description="TPR" evidence="3">
    <location>
        <begin position="96"/>
        <end position="129"/>
    </location>
</feature>
<dbReference type="SUPFAM" id="SSF48452">
    <property type="entry name" value="TPR-like"/>
    <property type="match status" value="1"/>
</dbReference>
<accession>A0A444MTA9</accession>
<proteinExistence type="predicted"/>
<comment type="caution">
    <text evidence="5">The sequence shown here is derived from an EMBL/GenBank/DDBJ whole genome shotgun (WGS) entry which is preliminary data.</text>
</comment>
<dbReference type="Gene3D" id="1.25.40.10">
    <property type="entry name" value="Tetratricopeptide repeat domain"/>
    <property type="match status" value="1"/>
</dbReference>